<evidence type="ECO:0000313" key="1">
    <source>
        <dbReference type="EMBL" id="GAA1993690.1"/>
    </source>
</evidence>
<sequence>MVTTGREPLLPWGARRARRRAAMATPPQGAGARACYEASLRLALGRRDRVHSTAHLALAAACLDPGVAWLLDHLGVDRRALLADLAATFPARRKGHPRRRADILRRYQRRTGRAAVDGAALAGLMAPER</sequence>
<dbReference type="Gene3D" id="1.10.1780.10">
    <property type="entry name" value="Clp, N-terminal domain"/>
    <property type="match status" value="1"/>
</dbReference>
<evidence type="ECO:0000313" key="2">
    <source>
        <dbReference type="Proteomes" id="UP001499854"/>
    </source>
</evidence>
<dbReference type="RefSeq" id="WP_344661205.1">
    <property type="nucleotide sequence ID" value="NZ_BAAAQM010000050.1"/>
</dbReference>
<keyword evidence="2" id="KW-1185">Reference proteome</keyword>
<accession>A0ABN2SWE1</accession>
<organism evidence="1 2">
    <name type="scientific">Catenulispora subtropica</name>
    <dbReference type="NCBI Taxonomy" id="450798"/>
    <lineage>
        <taxon>Bacteria</taxon>
        <taxon>Bacillati</taxon>
        <taxon>Actinomycetota</taxon>
        <taxon>Actinomycetes</taxon>
        <taxon>Catenulisporales</taxon>
        <taxon>Catenulisporaceae</taxon>
        <taxon>Catenulispora</taxon>
    </lineage>
</organism>
<gene>
    <name evidence="1" type="ORF">GCM10009838_67280</name>
</gene>
<protein>
    <submittedName>
        <fullName evidence="1">Uncharacterized protein</fullName>
    </submittedName>
</protein>
<dbReference type="InterPro" id="IPR036628">
    <property type="entry name" value="Clp_N_dom_sf"/>
</dbReference>
<reference evidence="1 2" key="1">
    <citation type="journal article" date="2019" name="Int. J. Syst. Evol. Microbiol.">
        <title>The Global Catalogue of Microorganisms (GCM) 10K type strain sequencing project: providing services to taxonomists for standard genome sequencing and annotation.</title>
        <authorList>
            <consortium name="The Broad Institute Genomics Platform"/>
            <consortium name="The Broad Institute Genome Sequencing Center for Infectious Disease"/>
            <person name="Wu L."/>
            <person name="Ma J."/>
        </authorList>
    </citation>
    <scope>NUCLEOTIDE SEQUENCE [LARGE SCALE GENOMIC DNA]</scope>
    <source>
        <strain evidence="1 2">JCM 16013</strain>
    </source>
</reference>
<dbReference type="Proteomes" id="UP001499854">
    <property type="component" value="Unassembled WGS sequence"/>
</dbReference>
<comment type="caution">
    <text evidence="1">The sequence shown here is derived from an EMBL/GenBank/DDBJ whole genome shotgun (WGS) entry which is preliminary data.</text>
</comment>
<dbReference type="EMBL" id="BAAAQM010000050">
    <property type="protein sequence ID" value="GAA1993690.1"/>
    <property type="molecule type" value="Genomic_DNA"/>
</dbReference>
<proteinExistence type="predicted"/>
<name>A0ABN2SWE1_9ACTN</name>